<dbReference type="InterPro" id="IPR050124">
    <property type="entry name" value="tRNA_CCA-adding_enzyme"/>
</dbReference>
<organism evidence="3 4">
    <name type="scientific">Sedimentibacter acidaminivorans</name>
    <dbReference type="NCBI Taxonomy" id="913099"/>
    <lineage>
        <taxon>Bacteria</taxon>
        <taxon>Bacillati</taxon>
        <taxon>Bacillota</taxon>
        <taxon>Tissierellia</taxon>
        <taxon>Sedimentibacter</taxon>
    </lineage>
</organism>
<dbReference type="PANTHER" id="PTHR47545:SF2">
    <property type="entry name" value="CC-ADDING TRNA NUCLEOTIDYLTRANSFERASE"/>
    <property type="match status" value="1"/>
</dbReference>
<evidence type="ECO:0000313" key="3">
    <source>
        <dbReference type="EMBL" id="MBP1925835.1"/>
    </source>
</evidence>
<proteinExistence type="predicted"/>
<dbReference type="RefSeq" id="WP_209511575.1">
    <property type="nucleotide sequence ID" value="NZ_JAGGKS010000004.1"/>
</dbReference>
<keyword evidence="3" id="KW-0808">Transferase</keyword>
<dbReference type="EMBL" id="JAGGKS010000004">
    <property type="protein sequence ID" value="MBP1925835.1"/>
    <property type="molecule type" value="Genomic_DNA"/>
</dbReference>
<dbReference type="Pfam" id="PF01966">
    <property type="entry name" value="HD"/>
    <property type="match status" value="1"/>
</dbReference>
<protein>
    <submittedName>
        <fullName evidence="3">tRNA nucleotidyltransferase (CCA-adding enzyme)</fullName>
        <ecNumber evidence="3">2.7.7.72</ecNumber>
        <ecNumber evidence="3">3.1.3.-</ecNumber>
        <ecNumber evidence="3">3.1.4.-</ecNumber>
    </submittedName>
</protein>
<dbReference type="EC" id="3.1.3.-" evidence="3"/>
<dbReference type="PANTHER" id="PTHR47545">
    <property type="entry name" value="MULTIFUNCTIONAL CCA PROTEIN"/>
    <property type="match status" value="1"/>
</dbReference>
<dbReference type="GO" id="GO:0004810">
    <property type="term" value="F:CCA tRNA nucleotidyltransferase activity"/>
    <property type="evidence" value="ECO:0007669"/>
    <property type="project" value="UniProtKB-EC"/>
</dbReference>
<accession>A0ABS4GDQ5</accession>
<feature type="domain" description="HD" evidence="2">
    <location>
        <begin position="58"/>
        <end position="134"/>
    </location>
</feature>
<keyword evidence="3" id="KW-0378">Hydrolase</keyword>
<dbReference type="EC" id="2.7.7.72" evidence="3"/>
<dbReference type="Proteomes" id="UP001519342">
    <property type="component" value="Unassembled WGS sequence"/>
</dbReference>
<comment type="caution">
    <text evidence="3">The sequence shown here is derived from an EMBL/GenBank/DDBJ whole genome shotgun (WGS) entry which is preliminary data.</text>
</comment>
<evidence type="ECO:0000259" key="2">
    <source>
        <dbReference type="Pfam" id="PF01966"/>
    </source>
</evidence>
<evidence type="ECO:0000256" key="1">
    <source>
        <dbReference type="ARBA" id="ARBA00022741"/>
    </source>
</evidence>
<keyword evidence="4" id="KW-1185">Reference proteome</keyword>
<evidence type="ECO:0000313" key="4">
    <source>
        <dbReference type="Proteomes" id="UP001519342"/>
    </source>
</evidence>
<dbReference type="GO" id="GO:0016787">
    <property type="term" value="F:hydrolase activity"/>
    <property type="evidence" value="ECO:0007669"/>
    <property type="project" value="UniProtKB-KW"/>
</dbReference>
<dbReference type="SUPFAM" id="SSF109604">
    <property type="entry name" value="HD-domain/PDEase-like"/>
    <property type="match status" value="1"/>
</dbReference>
<dbReference type="EC" id="3.1.4.-" evidence="3"/>
<dbReference type="Gene3D" id="1.10.3090.10">
    <property type="entry name" value="cca-adding enzyme, domain 2"/>
    <property type="match status" value="1"/>
</dbReference>
<dbReference type="InterPro" id="IPR006674">
    <property type="entry name" value="HD_domain"/>
</dbReference>
<reference evidence="3 4" key="1">
    <citation type="submission" date="2021-03" db="EMBL/GenBank/DDBJ databases">
        <title>Genomic Encyclopedia of Type Strains, Phase IV (KMG-IV): sequencing the most valuable type-strain genomes for metagenomic binning, comparative biology and taxonomic classification.</title>
        <authorList>
            <person name="Goeker M."/>
        </authorList>
    </citation>
    <scope>NUCLEOTIDE SEQUENCE [LARGE SCALE GENOMIC DNA]</scope>
    <source>
        <strain evidence="3 4">DSM 24004</strain>
    </source>
</reference>
<name>A0ABS4GDQ5_9FIRM</name>
<gene>
    <name evidence="3" type="ORF">J2Z76_001696</name>
</gene>
<keyword evidence="3" id="KW-0548">Nucleotidyltransferase</keyword>
<keyword evidence="1" id="KW-0547">Nucleotide-binding</keyword>
<sequence>MYQKILNDILLSEKPSHGIYKLIETGEMKKIIPEVLKMKGFNQQTHYHDKDVLDHTMAVLDSIKPTLKLRMAALLHDISKPDCFTVDEKGRGHFYGHHIKSAEQSVIILKRLGYDDDFIQEVKILIRYHYIKDMKIDENRVEKFINEVGRNRLNDMFELNIADIKGKADPNNFDSVDRIKDMCLKYLRENETKIHCEDSIIIK</sequence>